<feature type="compositionally biased region" description="Basic and acidic residues" evidence="1">
    <location>
        <begin position="16"/>
        <end position="41"/>
    </location>
</feature>
<gene>
    <name evidence="2" type="ORF">GMST_14210</name>
</gene>
<evidence type="ECO:0000313" key="2">
    <source>
        <dbReference type="EMBL" id="GFO59096.1"/>
    </source>
</evidence>
<dbReference type="AlphaFoldDB" id="A0A6V8MGH9"/>
<sequence>MSRDEHHVVPNGDGGWDVKRNGADRASVHVDTKQEAIDRGRVISQNQGTELVIHNRDGKISNSDSHGNDPCPPRDTK</sequence>
<reference evidence="3" key="1">
    <citation type="submission" date="2020-06" db="EMBL/GenBank/DDBJ databases">
        <title>Draft genomic sequence of Geomonas sp. Red330.</title>
        <authorList>
            <person name="Itoh H."/>
            <person name="Zhenxing X."/>
            <person name="Ushijima N."/>
            <person name="Masuda Y."/>
            <person name="Shiratori Y."/>
            <person name="Senoo K."/>
        </authorList>
    </citation>
    <scope>NUCLEOTIDE SEQUENCE [LARGE SCALE GENOMIC DNA]</scope>
    <source>
        <strain evidence="3">Red330</strain>
    </source>
</reference>
<accession>A0A6V8MGH9</accession>
<comment type="caution">
    <text evidence="2">The sequence shown here is derived from an EMBL/GenBank/DDBJ whole genome shotgun (WGS) entry which is preliminary data.</text>
</comment>
<keyword evidence="3" id="KW-1185">Reference proteome</keyword>
<protein>
    <recommendedName>
        <fullName evidence="4">DUF2188 domain-containing protein</fullName>
    </recommendedName>
</protein>
<dbReference type="Pfam" id="PF09954">
    <property type="entry name" value="DUF2188"/>
    <property type="match status" value="1"/>
</dbReference>
<name>A0A6V8MGH9_9BACT</name>
<feature type="region of interest" description="Disordered" evidence="1">
    <location>
        <begin position="1"/>
        <end position="77"/>
    </location>
</feature>
<evidence type="ECO:0000313" key="3">
    <source>
        <dbReference type="Proteomes" id="UP000556026"/>
    </source>
</evidence>
<proteinExistence type="predicted"/>
<evidence type="ECO:0000256" key="1">
    <source>
        <dbReference type="SAM" id="MobiDB-lite"/>
    </source>
</evidence>
<dbReference type="Proteomes" id="UP000556026">
    <property type="component" value="Unassembled WGS sequence"/>
</dbReference>
<evidence type="ECO:0008006" key="4">
    <source>
        <dbReference type="Google" id="ProtNLM"/>
    </source>
</evidence>
<dbReference type="EMBL" id="BLXX01000003">
    <property type="protein sequence ID" value="GFO59096.1"/>
    <property type="molecule type" value="Genomic_DNA"/>
</dbReference>
<organism evidence="2 3">
    <name type="scientific">Geomonas silvestris</name>
    <dbReference type="NCBI Taxonomy" id="2740184"/>
    <lineage>
        <taxon>Bacteria</taxon>
        <taxon>Pseudomonadati</taxon>
        <taxon>Thermodesulfobacteriota</taxon>
        <taxon>Desulfuromonadia</taxon>
        <taxon>Geobacterales</taxon>
        <taxon>Geobacteraceae</taxon>
        <taxon>Geomonas</taxon>
    </lineage>
</organism>
<dbReference type="RefSeq" id="WP_183353938.1">
    <property type="nucleotide sequence ID" value="NZ_BLXX01000003.1"/>
</dbReference>
<dbReference type="InterPro" id="IPR018691">
    <property type="entry name" value="DUF2188"/>
</dbReference>